<name>A0A4Z2CWV1_SCHJA</name>
<evidence type="ECO:0000313" key="2">
    <source>
        <dbReference type="EMBL" id="TNN08634.1"/>
    </source>
</evidence>
<dbReference type="EMBL" id="SKCS01000405">
    <property type="protein sequence ID" value="TNN08634.1"/>
    <property type="molecule type" value="Genomic_DNA"/>
</dbReference>
<evidence type="ECO:0000313" key="3">
    <source>
        <dbReference type="Proteomes" id="UP000311919"/>
    </source>
</evidence>
<accession>A0A4Z2CWV1</accession>
<reference evidence="2 3" key="1">
    <citation type="submission" date="2019-03" db="EMBL/GenBank/DDBJ databases">
        <title>An improved genome assembly of the fluke Schistosoma japonicum.</title>
        <authorList>
            <person name="Hu W."/>
            <person name="Luo F."/>
            <person name="Yin M."/>
            <person name="Mo X."/>
            <person name="Sun C."/>
            <person name="Wu Q."/>
            <person name="Zhu B."/>
            <person name="Xiang M."/>
            <person name="Wang J."/>
            <person name="Wang Y."/>
            <person name="Zhang T."/>
            <person name="Xu B."/>
            <person name="Zheng H."/>
            <person name="Feng Z."/>
        </authorList>
    </citation>
    <scope>NUCLEOTIDE SEQUENCE [LARGE SCALE GENOMIC DNA]</scope>
    <source>
        <strain evidence="2">HuSjv2</strain>
        <tissue evidence="2">Worms</tissue>
    </source>
</reference>
<comment type="caution">
    <text evidence="2">The sequence shown here is derived from an EMBL/GenBank/DDBJ whole genome shotgun (WGS) entry which is preliminary data.</text>
</comment>
<gene>
    <name evidence="2" type="ORF">EWB00_006891</name>
</gene>
<protein>
    <submittedName>
        <fullName evidence="2">Leucine-rich repeat-containing 9</fullName>
    </submittedName>
</protein>
<proteinExistence type="predicted"/>
<organism evidence="2 3">
    <name type="scientific">Schistosoma japonicum</name>
    <name type="common">Blood fluke</name>
    <dbReference type="NCBI Taxonomy" id="6182"/>
    <lineage>
        <taxon>Eukaryota</taxon>
        <taxon>Metazoa</taxon>
        <taxon>Spiralia</taxon>
        <taxon>Lophotrochozoa</taxon>
        <taxon>Platyhelminthes</taxon>
        <taxon>Trematoda</taxon>
        <taxon>Digenea</taxon>
        <taxon>Strigeidida</taxon>
        <taxon>Schistosomatoidea</taxon>
        <taxon>Schistosomatidae</taxon>
        <taxon>Schistosoma</taxon>
    </lineage>
</organism>
<feature type="compositionally biased region" description="Low complexity" evidence="1">
    <location>
        <begin position="180"/>
        <end position="194"/>
    </location>
</feature>
<dbReference type="STRING" id="6182.A0A4Z2CWV1"/>
<feature type="region of interest" description="Disordered" evidence="1">
    <location>
        <begin position="175"/>
        <end position="195"/>
    </location>
</feature>
<dbReference type="AlphaFoldDB" id="A0A4Z2CWV1"/>
<evidence type="ECO:0000256" key="1">
    <source>
        <dbReference type="SAM" id="MobiDB-lite"/>
    </source>
</evidence>
<keyword evidence="3" id="KW-1185">Reference proteome</keyword>
<dbReference type="Proteomes" id="UP000311919">
    <property type="component" value="Unassembled WGS sequence"/>
</dbReference>
<sequence>MQFVEEKQFIDTIHNHTTTTTTTNNNNSIITYNHSIDKVNNLINDELILPELSIKKSLMCSNIKFNDNSMLNDFNEYQTILTIDKLNNNNFNENQMNKTKLNNYTKYKHLIQLDNNEKNVLTIKSIPYSYNSLHNHYHHYVKQQYQQCSMPINKSQLMNTCKRPHSRISKVGQLKSFKPNNNNNNNNNNNSNNSLTTTIITTHVDNNSSRRNTTNNRLYKFSAMPTNLHR</sequence>